<gene>
    <name evidence="9" type="ORF">BSOLF_1108</name>
</gene>
<dbReference type="Gene3D" id="1.20.1540.10">
    <property type="entry name" value="Rhomboid-like"/>
    <property type="match status" value="1"/>
</dbReference>
<feature type="transmembrane region" description="Helical" evidence="7">
    <location>
        <begin position="124"/>
        <end position="142"/>
    </location>
</feature>
<comment type="caution">
    <text evidence="9">The sequence shown here is derived from an EMBL/GenBank/DDBJ whole genome shotgun (WGS) entry which is preliminary data.</text>
</comment>
<dbReference type="PANTHER" id="PTHR43731:SF14">
    <property type="entry name" value="PRESENILIN-ASSOCIATED RHOMBOID-LIKE PROTEIN, MITOCHONDRIAL"/>
    <property type="match status" value="1"/>
</dbReference>
<dbReference type="GO" id="GO:0006508">
    <property type="term" value="P:proteolysis"/>
    <property type="evidence" value="ECO:0007669"/>
    <property type="project" value="UniProtKB-KW"/>
</dbReference>
<dbReference type="PANTHER" id="PTHR43731">
    <property type="entry name" value="RHOMBOID PROTEASE"/>
    <property type="match status" value="1"/>
</dbReference>
<keyword evidence="3 7" id="KW-0812">Transmembrane</keyword>
<dbReference type="EMBL" id="PEBX01000059">
    <property type="protein sequence ID" value="PTQ55929.1"/>
    <property type="molecule type" value="Genomic_DNA"/>
</dbReference>
<feature type="transmembrane region" description="Helical" evidence="7">
    <location>
        <begin position="179"/>
        <end position="197"/>
    </location>
</feature>
<dbReference type="InterPro" id="IPR050925">
    <property type="entry name" value="Rhomboid_protease_S54"/>
</dbReference>
<feature type="transmembrane region" description="Helical" evidence="7">
    <location>
        <begin position="154"/>
        <end position="173"/>
    </location>
</feature>
<dbReference type="InterPro" id="IPR035952">
    <property type="entry name" value="Rhomboid-like_sf"/>
</dbReference>
<evidence type="ECO:0000259" key="8">
    <source>
        <dbReference type="Pfam" id="PF01694"/>
    </source>
</evidence>
<organism evidence="9 10">
    <name type="scientific">Candidatus Carbonibacillus altaicus</name>
    <dbReference type="NCBI Taxonomy" id="2163959"/>
    <lineage>
        <taxon>Bacteria</taxon>
        <taxon>Bacillati</taxon>
        <taxon>Bacillota</taxon>
        <taxon>Bacilli</taxon>
        <taxon>Bacillales</taxon>
        <taxon>Candidatus Carbonibacillus</taxon>
    </lineage>
</organism>
<feature type="domain" description="Peptidase S54 rhomboid" evidence="8">
    <location>
        <begin position="59"/>
        <end position="194"/>
    </location>
</feature>
<evidence type="ECO:0000256" key="5">
    <source>
        <dbReference type="ARBA" id="ARBA00022989"/>
    </source>
</evidence>
<dbReference type="GO" id="GO:0004252">
    <property type="term" value="F:serine-type endopeptidase activity"/>
    <property type="evidence" value="ECO:0007669"/>
    <property type="project" value="InterPro"/>
</dbReference>
<feature type="transmembrane region" description="Helical" evidence="7">
    <location>
        <begin position="12"/>
        <end position="38"/>
    </location>
</feature>
<dbReference type="Proteomes" id="UP000244338">
    <property type="component" value="Unassembled WGS sequence"/>
</dbReference>
<feature type="transmembrane region" description="Helical" evidence="7">
    <location>
        <begin position="61"/>
        <end position="88"/>
    </location>
</feature>
<evidence type="ECO:0000256" key="1">
    <source>
        <dbReference type="ARBA" id="ARBA00004141"/>
    </source>
</evidence>
<dbReference type="InterPro" id="IPR022764">
    <property type="entry name" value="Peptidase_S54_rhomboid_dom"/>
</dbReference>
<dbReference type="SUPFAM" id="SSF144091">
    <property type="entry name" value="Rhomboid-like"/>
    <property type="match status" value="1"/>
</dbReference>
<name>A0A2R6XZR8_9BACL</name>
<evidence type="ECO:0000313" key="9">
    <source>
        <dbReference type="EMBL" id="PTQ55929.1"/>
    </source>
</evidence>
<proteinExistence type="inferred from homology"/>
<dbReference type="AlphaFoldDB" id="A0A2R6XZR8"/>
<evidence type="ECO:0000313" key="10">
    <source>
        <dbReference type="Proteomes" id="UP000244338"/>
    </source>
</evidence>
<evidence type="ECO:0000256" key="3">
    <source>
        <dbReference type="ARBA" id="ARBA00022692"/>
    </source>
</evidence>
<keyword evidence="5 7" id="KW-1133">Transmembrane helix</keyword>
<accession>A0A2R6XZR8</accession>
<keyword evidence="6 7" id="KW-0472">Membrane</keyword>
<feature type="transmembrane region" description="Helical" evidence="7">
    <location>
        <begin position="100"/>
        <end position="118"/>
    </location>
</feature>
<dbReference type="GO" id="GO:0016020">
    <property type="term" value="C:membrane"/>
    <property type="evidence" value="ECO:0007669"/>
    <property type="project" value="UniProtKB-SubCell"/>
</dbReference>
<dbReference type="Pfam" id="PF01694">
    <property type="entry name" value="Rhomboid"/>
    <property type="match status" value="1"/>
</dbReference>
<evidence type="ECO:0000256" key="2">
    <source>
        <dbReference type="ARBA" id="ARBA00009045"/>
    </source>
</evidence>
<evidence type="ECO:0000256" key="7">
    <source>
        <dbReference type="SAM" id="Phobius"/>
    </source>
</evidence>
<reference evidence="10" key="1">
    <citation type="journal article" date="2018" name="Sci. Rep.">
        <title>Lignite coal burning seam in the remote Altai Mountains harbors a hydrogen-driven thermophilic microbial community.</title>
        <authorList>
            <person name="Kadnikov V.V."/>
            <person name="Mardanov A.V."/>
            <person name="Ivasenko D.A."/>
            <person name="Antsiferov D.V."/>
            <person name="Beletsky A.V."/>
            <person name="Karnachuk O.V."/>
            <person name="Ravin N.V."/>
        </authorList>
    </citation>
    <scope>NUCLEOTIDE SEQUENCE [LARGE SCALE GENOMIC DNA]</scope>
</reference>
<keyword evidence="4" id="KW-0378">Hydrolase</keyword>
<comment type="subcellular location">
    <subcellularLocation>
        <location evidence="1">Membrane</location>
        <topology evidence="1">Multi-pass membrane protein</topology>
    </subcellularLocation>
</comment>
<protein>
    <submittedName>
        <fullName evidence="9">Rhomboid family serine protease</fullName>
    </submittedName>
</protein>
<comment type="similarity">
    <text evidence="2">Belongs to the peptidase S54 family.</text>
</comment>
<evidence type="ECO:0000256" key="6">
    <source>
        <dbReference type="ARBA" id="ARBA00023136"/>
    </source>
</evidence>
<evidence type="ECO:0000256" key="4">
    <source>
        <dbReference type="ARBA" id="ARBA00022801"/>
    </source>
</evidence>
<sequence>MIFLRNESFRTYLRLYPLTSFFIGVNTVAMLFTTVLGWQNNPYMLYAYTSFAADFPLQDRWWTILTFSFVHNGWMHFLFNMFMMYLIAPPLEQRLGRSRYLLLWLWLIFTTALGLYALRAGAAVGASGVDYGFLGLYLYYMWRGPRWLDRQSESVILAFIVLGAISTLIIPGVSIAGHLGGFVGGLLFGFLFARKRWERSAWERRFY</sequence>
<keyword evidence="9" id="KW-0645">Protease</keyword>